<name>A0A1F4VEU8_UNCKA</name>
<sequence length="222" mass="25131">MKEENLISIDQLIKSAKKEGVGFGKSDPYNRLRYYTKISLLPHMERRLGKGGKLEAFYPKDALPKLIKIEGLKEKGLSNEDILKELKKEEISFKSYLASKINTKNLVIAASSLFLLIIVLHQRGVITLGKENDQKLLNPDDVTKGLNVVDSGTNVLKGGKNKTFVRSTKVTELSQIEVAFKDSYEPAQNFWIETRIPQEGFILSLDNQISQEASFSWWVLEN</sequence>
<dbReference type="EMBL" id="MEVI01000001">
    <property type="protein sequence ID" value="OGC55684.1"/>
    <property type="molecule type" value="Genomic_DNA"/>
</dbReference>
<protein>
    <recommendedName>
        <fullName evidence="3">HTH merR-type domain-containing protein</fullName>
    </recommendedName>
</protein>
<evidence type="ECO:0000313" key="2">
    <source>
        <dbReference type="Proteomes" id="UP000176504"/>
    </source>
</evidence>
<dbReference type="Proteomes" id="UP000176504">
    <property type="component" value="Unassembled WGS sequence"/>
</dbReference>
<evidence type="ECO:0008006" key="3">
    <source>
        <dbReference type="Google" id="ProtNLM"/>
    </source>
</evidence>
<accession>A0A1F4VEU8</accession>
<gene>
    <name evidence="1" type="ORF">A3A78_01415</name>
</gene>
<proteinExistence type="predicted"/>
<comment type="caution">
    <text evidence="1">The sequence shown here is derived from an EMBL/GenBank/DDBJ whole genome shotgun (WGS) entry which is preliminary data.</text>
</comment>
<evidence type="ECO:0000313" key="1">
    <source>
        <dbReference type="EMBL" id="OGC55684.1"/>
    </source>
</evidence>
<dbReference type="AlphaFoldDB" id="A0A1F4VEU8"/>
<organism evidence="1 2">
    <name type="scientific">candidate division WWE3 bacterium RIFCSPLOWO2_01_FULL_41_18</name>
    <dbReference type="NCBI Taxonomy" id="1802625"/>
    <lineage>
        <taxon>Bacteria</taxon>
        <taxon>Katanobacteria</taxon>
    </lineage>
</organism>
<reference evidence="1 2" key="1">
    <citation type="journal article" date="2016" name="Nat. Commun.">
        <title>Thousands of microbial genomes shed light on interconnected biogeochemical processes in an aquifer system.</title>
        <authorList>
            <person name="Anantharaman K."/>
            <person name="Brown C.T."/>
            <person name="Hug L.A."/>
            <person name="Sharon I."/>
            <person name="Castelle C.J."/>
            <person name="Probst A.J."/>
            <person name="Thomas B.C."/>
            <person name="Singh A."/>
            <person name="Wilkins M.J."/>
            <person name="Karaoz U."/>
            <person name="Brodie E.L."/>
            <person name="Williams K.H."/>
            <person name="Hubbard S.S."/>
            <person name="Banfield J.F."/>
        </authorList>
    </citation>
    <scope>NUCLEOTIDE SEQUENCE [LARGE SCALE GENOMIC DNA]</scope>
</reference>